<keyword evidence="1" id="KW-0812">Transmembrane</keyword>
<reference evidence="2 3" key="1">
    <citation type="submission" date="2018-06" db="EMBL/GenBank/DDBJ databases">
        <authorList>
            <consortium name="Pathogen Informatics"/>
            <person name="Doyle S."/>
        </authorList>
    </citation>
    <scope>NUCLEOTIDE SEQUENCE [LARGE SCALE GENOMIC DNA]</scope>
    <source>
        <strain evidence="2 3">NCTC13532</strain>
    </source>
</reference>
<name>A0A381FAV6_9FLAO</name>
<dbReference type="Proteomes" id="UP000254282">
    <property type="component" value="Unassembled WGS sequence"/>
</dbReference>
<evidence type="ECO:0000313" key="2">
    <source>
        <dbReference type="EMBL" id="SUX43583.1"/>
    </source>
</evidence>
<evidence type="ECO:0000313" key="3">
    <source>
        <dbReference type="Proteomes" id="UP000254282"/>
    </source>
</evidence>
<evidence type="ECO:0000256" key="1">
    <source>
        <dbReference type="SAM" id="Phobius"/>
    </source>
</evidence>
<organism evidence="2 3">
    <name type="scientific">Chryseobacterium indoltheticum</name>
    <dbReference type="NCBI Taxonomy" id="254"/>
    <lineage>
        <taxon>Bacteria</taxon>
        <taxon>Pseudomonadati</taxon>
        <taxon>Bacteroidota</taxon>
        <taxon>Flavobacteriia</taxon>
        <taxon>Flavobacteriales</taxon>
        <taxon>Weeksellaceae</taxon>
        <taxon>Chryseobacterium group</taxon>
        <taxon>Chryseobacterium</taxon>
    </lineage>
</organism>
<keyword evidence="1" id="KW-1133">Transmembrane helix</keyword>
<dbReference type="AlphaFoldDB" id="A0A381FAV6"/>
<accession>A0A381FAV6</accession>
<proteinExistence type="predicted"/>
<dbReference type="RefSeq" id="WP_115619003.1">
    <property type="nucleotide sequence ID" value="NZ_UFVR01000004.1"/>
</dbReference>
<sequence length="157" mass="18297">MEIYFIFGAMISFFIFGNLGIHLYYKKKHKSFLDSLKGKNFTLIKNLDMEMESSGKIGYRYQFNKSDVVILENEIFLLLFNKPIRQAQPILQISNSNFVSDNISKKISFDSKFRVQGKLRIYGTFGKGITSGKYKIFLDFNKTDFDLNTIFESCLNE</sequence>
<protein>
    <submittedName>
        <fullName evidence="2">Uncharacterized protein</fullName>
    </submittedName>
</protein>
<gene>
    <name evidence="2" type="ORF">NCTC13532_00376</name>
</gene>
<dbReference type="EMBL" id="UFVR01000004">
    <property type="protein sequence ID" value="SUX43583.1"/>
    <property type="molecule type" value="Genomic_DNA"/>
</dbReference>
<feature type="transmembrane region" description="Helical" evidence="1">
    <location>
        <begin position="6"/>
        <end position="25"/>
    </location>
</feature>
<keyword evidence="1" id="KW-0472">Membrane</keyword>